<dbReference type="RefSeq" id="WP_197163993.1">
    <property type="nucleotide sequence ID" value="NZ_JADZGI010000001.1"/>
</dbReference>
<dbReference type="PANTHER" id="PTHR30349:SF41">
    <property type="entry name" value="INTEGRASE_RECOMBINASE PROTEIN MJ0367-RELATED"/>
    <property type="match status" value="1"/>
</dbReference>
<keyword evidence="3" id="KW-0238">DNA-binding</keyword>
<keyword evidence="2" id="KW-0229">DNA integration</keyword>
<keyword evidence="4" id="KW-0233">DNA recombination</keyword>
<evidence type="ECO:0000313" key="6">
    <source>
        <dbReference type="EMBL" id="MBH0113667.1"/>
    </source>
</evidence>
<dbReference type="InterPro" id="IPR002104">
    <property type="entry name" value="Integrase_catalytic"/>
</dbReference>
<evidence type="ECO:0000313" key="7">
    <source>
        <dbReference type="Proteomes" id="UP000617634"/>
    </source>
</evidence>
<dbReference type="PANTHER" id="PTHR30349">
    <property type="entry name" value="PHAGE INTEGRASE-RELATED"/>
    <property type="match status" value="1"/>
</dbReference>
<dbReference type="Gene3D" id="1.10.443.10">
    <property type="entry name" value="Intergrase catalytic core"/>
    <property type="match status" value="1"/>
</dbReference>
<dbReference type="EMBL" id="JADZGI010000001">
    <property type="protein sequence ID" value="MBH0113667.1"/>
    <property type="molecule type" value="Genomic_DNA"/>
</dbReference>
<dbReference type="AlphaFoldDB" id="A0A931HCR3"/>
<dbReference type="Pfam" id="PF00589">
    <property type="entry name" value="Phage_integrase"/>
    <property type="match status" value="1"/>
</dbReference>
<proteinExistence type="inferred from homology"/>
<dbReference type="CDD" id="cd00796">
    <property type="entry name" value="INT_Rci_Hp1_C"/>
    <property type="match status" value="1"/>
</dbReference>
<protein>
    <submittedName>
        <fullName evidence="6">Site-specific integrase</fullName>
    </submittedName>
</protein>
<dbReference type="GO" id="GO:0006310">
    <property type="term" value="P:DNA recombination"/>
    <property type="evidence" value="ECO:0007669"/>
    <property type="project" value="UniProtKB-KW"/>
</dbReference>
<dbReference type="PROSITE" id="PS51898">
    <property type="entry name" value="TYR_RECOMBINASE"/>
    <property type="match status" value="1"/>
</dbReference>
<dbReference type="SUPFAM" id="SSF56349">
    <property type="entry name" value="DNA breaking-rejoining enzymes"/>
    <property type="match status" value="1"/>
</dbReference>
<dbReference type="GO" id="GO:0015074">
    <property type="term" value="P:DNA integration"/>
    <property type="evidence" value="ECO:0007669"/>
    <property type="project" value="UniProtKB-KW"/>
</dbReference>
<evidence type="ECO:0000256" key="2">
    <source>
        <dbReference type="ARBA" id="ARBA00022908"/>
    </source>
</evidence>
<dbReference type="GO" id="GO:0003677">
    <property type="term" value="F:DNA binding"/>
    <property type="evidence" value="ECO:0007669"/>
    <property type="project" value="UniProtKB-KW"/>
</dbReference>
<comment type="similarity">
    <text evidence="1">Belongs to the 'phage' integrase family.</text>
</comment>
<evidence type="ECO:0000256" key="4">
    <source>
        <dbReference type="ARBA" id="ARBA00023172"/>
    </source>
</evidence>
<sequence length="330" mass="37649">MSAVTPYTVQKFRGGYALVWYEGEKRHRRQLASMERSSADAEARQLWERANDSPWTVGRVVEAYIADLADKQAPSSQRRKDAWKAMRAFWENVDPALIDRKMCQSYRDTRAVADATARYELLMLSTALNWAGPAKVPHKPKIWLPEKDEYQVRYLSRDQFAKFFAAVKAPHARLYVQIGLYTMARPSAILELKWDQVDFDRRKIQLNPDGRKQTAKKRPVVPMNTILYEALLVAYAAREGVFVIECGAEPILSIKKAFQAASKRSGVKATPYTLRHTGAVWAAEAGVSMAELAQAMGHDDDRTTQKHYARFSPEHLRHVAEKIAQPRQIE</sequence>
<evidence type="ECO:0000259" key="5">
    <source>
        <dbReference type="PROSITE" id="PS51898"/>
    </source>
</evidence>
<dbReference type="InterPro" id="IPR013762">
    <property type="entry name" value="Integrase-like_cat_sf"/>
</dbReference>
<evidence type="ECO:0000256" key="3">
    <source>
        <dbReference type="ARBA" id="ARBA00023125"/>
    </source>
</evidence>
<evidence type="ECO:0000256" key="1">
    <source>
        <dbReference type="ARBA" id="ARBA00008857"/>
    </source>
</evidence>
<organism evidence="6 7">
    <name type="scientific">Novosphingobium aureum</name>
    <dbReference type="NCBI Taxonomy" id="2792964"/>
    <lineage>
        <taxon>Bacteria</taxon>
        <taxon>Pseudomonadati</taxon>
        <taxon>Pseudomonadota</taxon>
        <taxon>Alphaproteobacteria</taxon>
        <taxon>Sphingomonadales</taxon>
        <taxon>Sphingomonadaceae</taxon>
        <taxon>Novosphingobium</taxon>
    </lineage>
</organism>
<dbReference type="InterPro" id="IPR050090">
    <property type="entry name" value="Tyrosine_recombinase_XerCD"/>
</dbReference>
<keyword evidence="7" id="KW-1185">Reference proteome</keyword>
<reference evidence="6" key="1">
    <citation type="submission" date="2020-11" db="EMBL/GenBank/DDBJ databases">
        <title>Novosphingobium aureum sp. nov., a marine bacterium isolated from sediment of a salt flat.</title>
        <authorList>
            <person name="Yoo Y."/>
            <person name="Kim J.-J."/>
        </authorList>
    </citation>
    <scope>NUCLEOTIDE SEQUENCE</scope>
    <source>
        <strain evidence="6">YJ-S2-02</strain>
    </source>
</reference>
<feature type="domain" description="Tyr recombinase" evidence="5">
    <location>
        <begin position="150"/>
        <end position="321"/>
    </location>
</feature>
<accession>A0A931HCR3</accession>
<gene>
    <name evidence="6" type="ORF">I5E68_11980</name>
</gene>
<comment type="caution">
    <text evidence="6">The sequence shown here is derived from an EMBL/GenBank/DDBJ whole genome shotgun (WGS) entry which is preliminary data.</text>
</comment>
<dbReference type="Proteomes" id="UP000617634">
    <property type="component" value="Unassembled WGS sequence"/>
</dbReference>
<dbReference type="InterPro" id="IPR011010">
    <property type="entry name" value="DNA_brk_join_enz"/>
</dbReference>
<name>A0A931HCR3_9SPHN</name>